<organism evidence="2 3">
    <name type="scientific">Spongiivirga citrea</name>
    <dbReference type="NCBI Taxonomy" id="1481457"/>
    <lineage>
        <taxon>Bacteria</taxon>
        <taxon>Pseudomonadati</taxon>
        <taxon>Bacteroidota</taxon>
        <taxon>Flavobacteriia</taxon>
        <taxon>Flavobacteriales</taxon>
        <taxon>Flavobacteriaceae</taxon>
        <taxon>Spongiivirga</taxon>
    </lineage>
</organism>
<dbReference type="RefSeq" id="WP_164030262.1">
    <property type="nucleotide sequence ID" value="NZ_JAABOQ010000002.1"/>
</dbReference>
<dbReference type="Proteomes" id="UP000474296">
    <property type="component" value="Unassembled WGS sequence"/>
</dbReference>
<evidence type="ECO:0000313" key="2">
    <source>
        <dbReference type="EMBL" id="NER16773.1"/>
    </source>
</evidence>
<sequence length="1920" mass="213217">MKTIFKLFLLVWLIPSICLSQDNGENPYNVDYQAEVNQMVNIPNSPEAAAFTKYGNTKVSLYSGTPDISVPLYTIQGRELNVPIALTYDASGVKVSQIATWAGLGWNLNVGGRVSRITNGLPDDYLQGAYTSIYNADVRQKINHFGSRNIYQEGNEWFDSVQEAQEYYEWLHQINQSFIDTQPDIYSVNAPGLSAHLVFDIKTNNLPRALNNPRIKIQILNSNLGYNHINGWIITNEDGTQYFFENVFEKTLSLGEDTSANGALVNEYASSWMLTKIISANKKDTFEFDYTTDAEVGYWLSEQNGSSASAAVTTTRNEVYNYPAADQTFSAGAGHYTLQKFLKSIKHNGTPLATISRGNRTDIDQAPTNTKLDGITIKDYKGNLIKQVDFNNNDYFNNHKTSSTDIRLKLNGITIKGRNNEKYQEYTFEYDSPNGLPSRNSFAQDYYGYYNGVNNNVLYPSYQYGEFSFGGANREPNFTEAKKGLLKRITYPTGGYSIFNFEGNQVVESVNTPITRNYAGAGINALTENNDALYQNEDGSWADDQYLPFAPKIVIKNFDIPESGYYTIKYFGNVNQQETEAHIIQRGVIDNTCYQSGGEWTCPNFPKFKSFGEFLSAPVEHKFWQSTAYYQGSKYFNAGVYSVMVVMDENNEVQGDYGSVSFTIERQETVAVDQTKDLGGIRIANIMDYTENGTFAQGKSYTYDNVKVNYKPSFVSLDVSYSGPSTSAAYGTVNSSIIRRGNIPRGDDPAFVYGNVIEKNINSNGNSIGYTSYTFSTDQAGMRPRNSPPYESNYFPSISGGQVNKVEVLNTNAELVSSSTTSYYEVPNFSVRGRVIVNNNDHGEKTIFLRQGSNGKLIADRLNNWACGEGYYGSFGSPITLNTECWEPRYFTHPEEYGYVAILAAHYSPLESRYTFASGAVGGQSLVVQKQYFKNTDTTFSETSQTSETVYDSSIGYLTRNVTTTDSKGDQIKQSFEYPKDHALVNNSNSDAVALHAQNKLNTVLKTVTEVKKSGSYTFTSLFEKEYAYSYIAQGITSPTSVISKKANEQGEDRINFTYYSNGNIKETKQVNGATSVYVWGYNDMYPVAKIDNATHSQLGGTGYNSAVLNNLASSDTQIRTEINKIRTGLPNAMITSYTYDPMIGMTSMTDPRGYTSYYKYDAFNRLSYIEDADGHILKKYNYNYDGQSTEGLAALNASLSLPGAALINDNSSLVANNSGGSGNYKHQWTINDQPLAHNNSTLDFVFEAPGENNVSYILTDLNTGLKKTVNGTVTVYQPLKTPTLTKDKTHIIKGSSVVFTTANVGGGSGSRSYEWYEGSTKLSSTNGSTLTHTLNNTGTIPVKFKVIDNNISGHSNEVSTTVSVYNPLNAPSVSANNTYVLKGTTISFGTGNIGGGSGNRSYKWYVNNTEQSATGTSFSYTPSTAGNYTIKFRVTDTTVPGHYKEGVRTVYAYEPLSTPNVGSNVTYLLKNGQVNFTASNIRGGSGNRRYEWFVKHNSGGYVKQTTTATSFNYNTPNTGTYTILFRVWDTRISGHYKDRTRVVYSYNPLNTPTVSSNKTYVVKGSPINFTTGNIGNGSGYRRYEWYVKQGSAGYVKQSVTGTSFTYAPPTNATYYVKFRVIDTRIANHYKEFAKVAYAYNSLSTPNLFADKTYILEGKTISFTTNGIGGGSGYRRYEWFWRRNGSSWTKESTTATSLNKSFSTDGTYVIKFRVWDTRTNQYVDRDRTVYVYNPLGGGISAPSTVTVNNNASFNMGITGGSGVFTYSWNITTPWKTYTNTSKSFTLKMNYDYYGTRTVRCTVRDSRTGDSRTVTKSITTNGAPTLGGTLSKSNINVNTNYEQYRITAVPKSGSGHYTYKWYFGKSTSVVSTATNVSIYLDCSTLKKKVTCDIKDTRTGQTKTVYATYYFSGNCNSGGDQY</sequence>
<dbReference type="Gene3D" id="2.60.40.10">
    <property type="entry name" value="Immunoglobulins"/>
    <property type="match status" value="1"/>
</dbReference>
<feature type="signal peptide" evidence="1">
    <location>
        <begin position="1"/>
        <end position="20"/>
    </location>
</feature>
<dbReference type="CDD" id="cd00146">
    <property type="entry name" value="PKD"/>
    <property type="match status" value="1"/>
</dbReference>
<feature type="chain" id="PRO_5027027101" description="PKD domain-containing protein" evidence="1">
    <location>
        <begin position="21"/>
        <end position="1920"/>
    </location>
</feature>
<dbReference type="EMBL" id="JAABOQ010000002">
    <property type="protein sequence ID" value="NER16773.1"/>
    <property type="molecule type" value="Genomic_DNA"/>
</dbReference>
<evidence type="ECO:0008006" key="4">
    <source>
        <dbReference type="Google" id="ProtNLM"/>
    </source>
</evidence>
<protein>
    <recommendedName>
        <fullName evidence="4">PKD domain-containing protein</fullName>
    </recommendedName>
</protein>
<dbReference type="InterPro" id="IPR013783">
    <property type="entry name" value="Ig-like_fold"/>
</dbReference>
<evidence type="ECO:0000256" key="1">
    <source>
        <dbReference type="SAM" id="SignalP"/>
    </source>
</evidence>
<proteinExistence type="predicted"/>
<keyword evidence="3" id="KW-1185">Reference proteome</keyword>
<reference evidence="2 3" key="1">
    <citation type="submission" date="2020-01" db="EMBL/GenBank/DDBJ databases">
        <title>Spongiivirga citrea KCTC 32990T.</title>
        <authorList>
            <person name="Wang G."/>
        </authorList>
    </citation>
    <scope>NUCLEOTIDE SEQUENCE [LARGE SCALE GENOMIC DNA]</scope>
    <source>
        <strain evidence="2 3">KCTC 32990</strain>
    </source>
</reference>
<keyword evidence="1" id="KW-0732">Signal</keyword>
<name>A0A6M0CIJ9_9FLAO</name>
<evidence type="ECO:0000313" key="3">
    <source>
        <dbReference type="Proteomes" id="UP000474296"/>
    </source>
</evidence>
<comment type="caution">
    <text evidence="2">The sequence shown here is derived from an EMBL/GenBank/DDBJ whole genome shotgun (WGS) entry which is preliminary data.</text>
</comment>
<accession>A0A6M0CIJ9</accession>
<gene>
    <name evidence="2" type="ORF">GWK10_06100</name>
</gene>